<organism evidence="1">
    <name type="scientific">Aureoumbra lagunensis</name>
    <dbReference type="NCBI Taxonomy" id="44058"/>
    <lineage>
        <taxon>Eukaryota</taxon>
        <taxon>Sar</taxon>
        <taxon>Stramenopiles</taxon>
        <taxon>Ochrophyta</taxon>
        <taxon>Pelagophyceae</taxon>
        <taxon>Pelagomonadales</taxon>
        <taxon>Aureoumbra</taxon>
    </lineage>
</organism>
<dbReference type="Gene3D" id="2.60.120.430">
    <property type="entry name" value="Galactose-binding lectin"/>
    <property type="match status" value="1"/>
</dbReference>
<accession>A0A7S3NLN9</accession>
<dbReference type="AlphaFoldDB" id="A0A7S3NLN9"/>
<gene>
    <name evidence="1" type="ORF">ALAG00032_LOCUS6602</name>
</gene>
<name>A0A7S3NLN9_9STRA</name>
<sequence length="297" mass="33110">MMLCLLLLVRIGKGYEVYENEYAHDILPGLNKRGNFPFEVDGDRSADGFSSVSVLTTTSSSFPLDTSEPKDPIARKEHADEKLLSEKDQGVAGRWDGSYEAEMSAVRRLRDDELGPPPSKLFYVNASLRWNPSAFAIQNGETYTIRVEDTAWLDNYIRVGANGYEAKYDVVSQCYVAAGQCRPSLAGAVPRFPSARWFELVCGIGDFVWKLQQVADATLERYLPLRESELIQTFFSVGTGRSFLANFTGELVCFANDADALYWNNRGSIAINVSRTSWPPIPRTNARSLLADPLYSS</sequence>
<dbReference type="EMBL" id="HBIJ01009386">
    <property type="protein sequence ID" value="CAE0365858.1"/>
    <property type="molecule type" value="Transcribed_RNA"/>
</dbReference>
<reference evidence="1" key="1">
    <citation type="submission" date="2021-01" db="EMBL/GenBank/DDBJ databases">
        <authorList>
            <person name="Corre E."/>
            <person name="Pelletier E."/>
            <person name="Niang G."/>
            <person name="Scheremetjew M."/>
            <person name="Finn R."/>
            <person name="Kale V."/>
            <person name="Holt S."/>
            <person name="Cochrane G."/>
            <person name="Meng A."/>
            <person name="Brown T."/>
            <person name="Cohen L."/>
        </authorList>
    </citation>
    <scope>NUCLEOTIDE SEQUENCE</scope>
    <source>
        <strain evidence="1">CCMP1510</strain>
    </source>
</reference>
<proteinExistence type="predicted"/>
<protein>
    <submittedName>
        <fullName evidence="1">Uncharacterized protein</fullName>
    </submittedName>
</protein>
<evidence type="ECO:0000313" key="1">
    <source>
        <dbReference type="EMBL" id="CAE0365858.1"/>
    </source>
</evidence>